<keyword evidence="2" id="KW-0808">Transferase</keyword>
<dbReference type="EMBL" id="KZ825610">
    <property type="protein sequence ID" value="PYI26144.1"/>
    <property type="molecule type" value="Genomic_DNA"/>
</dbReference>
<evidence type="ECO:0000259" key="1">
    <source>
        <dbReference type="PROSITE" id="PS50011"/>
    </source>
</evidence>
<feature type="non-terminal residue" evidence="2">
    <location>
        <position position="1"/>
    </location>
</feature>
<dbReference type="Gene3D" id="1.10.510.10">
    <property type="entry name" value="Transferase(Phosphotransferase) domain 1"/>
    <property type="match status" value="1"/>
</dbReference>
<sequence length="232" mass="26250">DQILGIGRTGLVVRQGQIAVKLPLRWSTSRDEEVEANIEALQHEQAIYQRLDGCDDVVPFLGGSETATELRRMENGDLRSYLSQNKPSKSRQLSWFRSMAHCLAQIHDRRIIVADIATRNFLLDAEFKVKICDFTESMPMSLDTHMETADWAGYSIHTDIGQLGAVMYEVVAGEKCDFDIFKGLSLELSSGTWPRREDLPSTDGLWLGPIIERCWTKGEFASAHDLWKELDS</sequence>
<proteinExistence type="predicted"/>
<dbReference type="PROSITE" id="PS50011">
    <property type="entry name" value="PROTEIN_KINASE_DOM"/>
    <property type="match status" value="1"/>
</dbReference>
<gene>
    <name evidence="2" type="ORF">BP00DRAFT_305668</name>
</gene>
<dbReference type="SUPFAM" id="SSF56112">
    <property type="entry name" value="Protein kinase-like (PK-like)"/>
    <property type="match status" value="1"/>
</dbReference>
<dbReference type="Proteomes" id="UP000248817">
    <property type="component" value="Unassembled WGS sequence"/>
</dbReference>
<dbReference type="GO" id="GO:0005737">
    <property type="term" value="C:cytoplasm"/>
    <property type="evidence" value="ECO:0007669"/>
    <property type="project" value="TreeGrafter"/>
</dbReference>
<name>A0A2V5HVM3_9EURO</name>
<dbReference type="InterPro" id="IPR000719">
    <property type="entry name" value="Prot_kinase_dom"/>
</dbReference>
<dbReference type="Pfam" id="PF07714">
    <property type="entry name" value="PK_Tyr_Ser-Thr"/>
    <property type="match status" value="1"/>
</dbReference>
<dbReference type="InterPro" id="IPR050167">
    <property type="entry name" value="Ser_Thr_protein_kinase"/>
</dbReference>
<dbReference type="AlphaFoldDB" id="A0A2V5HVM3"/>
<reference evidence="2 3" key="1">
    <citation type="submission" date="2018-02" db="EMBL/GenBank/DDBJ databases">
        <title>The genomes of Aspergillus section Nigri reveals drivers in fungal speciation.</title>
        <authorList>
            <consortium name="DOE Joint Genome Institute"/>
            <person name="Vesth T.C."/>
            <person name="Nybo J."/>
            <person name="Theobald S."/>
            <person name="Brandl J."/>
            <person name="Frisvad J.C."/>
            <person name="Nielsen K.F."/>
            <person name="Lyhne E.K."/>
            <person name="Kogle M.E."/>
            <person name="Kuo A."/>
            <person name="Riley R."/>
            <person name="Clum A."/>
            <person name="Nolan M."/>
            <person name="Lipzen A."/>
            <person name="Salamov A."/>
            <person name="Henrissat B."/>
            <person name="Wiebenga A."/>
            <person name="De vries R.P."/>
            <person name="Grigoriev I.V."/>
            <person name="Mortensen U.H."/>
            <person name="Andersen M.R."/>
            <person name="Baker S.E."/>
        </authorList>
    </citation>
    <scope>NUCLEOTIDE SEQUENCE [LARGE SCALE GENOMIC DNA]</scope>
    <source>
        <strain evidence="2 3">CBS 114.80</strain>
    </source>
</reference>
<accession>A0A2V5HVM3</accession>
<feature type="domain" description="Protein kinase" evidence="1">
    <location>
        <begin position="1"/>
        <end position="232"/>
    </location>
</feature>
<dbReference type="GO" id="GO:0004674">
    <property type="term" value="F:protein serine/threonine kinase activity"/>
    <property type="evidence" value="ECO:0007669"/>
    <property type="project" value="UniProtKB-KW"/>
</dbReference>
<evidence type="ECO:0000313" key="3">
    <source>
        <dbReference type="Proteomes" id="UP000248817"/>
    </source>
</evidence>
<keyword evidence="3" id="KW-1185">Reference proteome</keyword>
<keyword evidence="2" id="KW-0418">Kinase</keyword>
<dbReference type="PANTHER" id="PTHR23257">
    <property type="entry name" value="SERINE-THREONINE PROTEIN KINASE"/>
    <property type="match status" value="1"/>
</dbReference>
<feature type="non-terminal residue" evidence="2">
    <location>
        <position position="232"/>
    </location>
</feature>
<dbReference type="InterPro" id="IPR011009">
    <property type="entry name" value="Kinase-like_dom_sf"/>
</dbReference>
<evidence type="ECO:0000313" key="2">
    <source>
        <dbReference type="EMBL" id="PYI26144.1"/>
    </source>
</evidence>
<dbReference type="GO" id="GO:0007165">
    <property type="term" value="P:signal transduction"/>
    <property type="evidence" value="ECO:0007669"/>
    <property type="project" value="TreeGrafter"/>
</dbReference>
<keyword evidence="2" id="KW-0723">Serine/threonine-protein kinase</keyword>
<dbReference type="InterPro" id="IPR001245">
    <property type="entry name" value="Ser-Thr/Tyr_kinase_cat_dom"/>
</dbReference>
<organism evidence="2 3">
    <name type="scientific">Aspergillus indologenus CBS 114.80</name>
    <dbReference type="NCBI Taxonomy" id="1450541"/>
    <lineage>
        <taxon>Eukaryota</taxon>
        <taxon>Fungi</taxon>
        <taxon>Dikarya</taxon>
        <taxon>Ascomycota</taxon>
        <taxon>Pezizomycotina</taxon>
        <taxon>Eurotiomycetes</taxon>
        <taxon>Eurotiomycetidae</taxon>
        <taxon>Eurotiales</taxon>
        <taxon>Aspergillaceae</taxon>
        <taxon>Aspergillus</taxon>
        <taxon>Aspergillus subgen. Circumdati</taxon>
    </lineage>
</organism>
<dbReference type="GO" id="GO:0005524">
    <property type="term" value="F:ATP binding"/>
    <property type="evidence" value="ECO:0007669"/>
    <property type="project" value="InterPro"/>
</dbReference>
<protein>
    <submittedName>
        <fullName evidence="2">Serine/threonine protein kinase</fullName>
    </submittedName>
</protein>